<evidence type="ECO:0000313" key="2">
    <source>
        <dbReference type="EMBL" id="GGK91610.1"/>
    </source>
</evidence>
<dbReference type="CDD" id="cd00093">
    <property type="entry name" value="HTH_XRE"/>
    <property type="match status" value="1"/>
</dbReference>
<organism evidence="2 3">
    <name type="scientific">Deinococcus radiotolerans</name>
    <dbReference type="NCBI Taxonomy" id="1309407"/>
    <lineage>
        <taxon>Bacteria</taxon>
        <taxon>Thermotogati</taxon>
        <taxon>Deinococcota</taxon>
        <taxon>Deinococci</taxon>
        <taxon>Deinococcales</taxon>
        <taxon>Deinococcaceae</taxon>
        <taxon>Deinococcus</taxon>
    </lineage>
</organism>
<feature type="region of interest" description="Disordered" evidence="1">
    <location>
        <begin position="1"/>
        <end position="24"/>
    </location>
</feature>
<dbReference type="InterPro" id="IPR001387">
    <property type="entry name" value="Cro/C1-type_HTH"/>
</dbReference>
<dbReference type="Proteomes" id="UP000604341">
    <property type="component" value="Unassembled WGS sequence"/>
</dbReference>
<dbReference type="InterPro" id="IPR010982">
    <property type="entry name" value="Lambda_DNA-bd_dom_sf"/>
</dbReference>
<dbReference type="SUPFAM" id="SSF47413">
    <property type="entry name" value="lambda repressor-like DNA-binding domains"/>
    <property type="match status" value="1"/>
</dbReference>
<keyword evidence="3" id="KW-1185">Reference proteome</keyword>
<sequence>MTWRTARQKKHPPPDPTQPIPPRLRLKHAREARKIRQEDVATYTSQLGPEHAISKTLLSHVELGRSRLSALGPKRLDALRQALGMTADEWRTQVEE</sequence>
<evidence type="ECO:0000256" key="1">
    <source>
        <dbReference type="SAM" id="MobiDB-lite"/>
    </source>
</evidence>
<gene>
    <name evidence="2" type="ORF">GCM10010844_07670</name>
</gene>
<reference evidence="3" key="1">
    <citation type="journal article" date="2019" name="Int. J. Syst. Evol. Microbiol.">
        <title>The Global Catalogue of Microorganisms (GCM) 10K type strain sequencing project: providing services to taxonomists for standard genome sequencing and annotation.</title>
        <authorList>
            <consortium name="The Broad Institute Genomics Platform"/>
            <consortium name="The Broad Institute Genome Sequencing Center for Infectious Disease"/>
            <person name="Wu L."/>
            <person name="Ma J."/>
        </authorList>
    </citation>
    <scope>NUCLEOTIDE SEQUENCE [LARGE SCALE GENOMIC DNA]</scope>
    <source>
        <strain evidence="3">JCM 19173</strain>
    </source>
</reference>
<protein>
    <recommendedName>
        <fullName evidence="4">HTH cro/C1-type domain-containing protein</fullName>
    </recommendedName>
</protein>
<comment type="caution">
    <text evidence="2">The sequence shown here is derived from an EMBL/GenBank/DDBJ whole genome shotgun (WGS) entry which is preliminary data.</text>
</comment>
<evidence type="ECO:0000313" key="3">
    <source>
        <dbReference type="Proteomes" id="UP000604341"/>
    </source>
</evidence>
<dbReference type="EMBL" id="BMPE01000001">
    <property type="protein sequence ID" value="GGK91610.1"/>
    <property type="molecule type" value="Genomic_DNA"/>
</dbReference>
<dbReference type="RefSeq" id="WP_189067607.1">
    <property type="nucleotide sequence ID" value="NZ_BMPE01000001.1"/>
</dbReference>
<evidence type="ECO:0008006" key="4">
    <source>
        <dbReference type="Google" id="ProtNLM"/>
    </source>
</evidence>
<accession>A0ABQ2FIV5</accession>
<dbReference type="Gene3D" id="1.10.260.40">
    <property type="entry name" value="lambda repressor-like DNA-binding domains"/>
    <property type="match status" value="1"/>
</dbReference>
<name>A0ABQ2FIV5_9DEIO</name>
<proteinExistence type="predicted"/>
<feature type="compositionally biased region" description="Basic residues" evidence="1">
    <location>
        <begin position="1"/>
        <end position="11"/>
    </location>
</feature>